<dbReference type="SUPFAM" id="SSF46767">
    <property type="entry name" value="Methylated DNA-protein cysteine methyltransferase, C-terminal domain"/>
    <property type="match status" value="1"/>
</dbReference>
<keyword evidence="7" id="KW-0227">DNA damage</keyword>
<accession>A0A2C5X3I1</accession>
<dbReference type="PANTHER" id="PTHR10815">
    <property type="entry name" value="METHYLATED-DNA--PROTEIN-CYSTEINE METHYLTRANSFERASE"/>
    <property type="match status" value="1"/>
</dbReference>
<dbReference type="GO" id="GO:0003908">
    <property type="term" value="F:methylated-DNA-[protein]-cysteine S-methyltransferase activity"/>
    <property type="evidence" value="ECO:0007669"/>
    <property type="project" value="UniProtKB-EC"/>
</dbReference>
<evidence type="ECO:0000256" key="3">
    <source>
        <dbReference type="ARBA" id="ARBA00011918"/>
    </source>
</evidence>
<dbReference type="Gene3D" id="1.10.10.10">
    <property type="entry name" value="Winged helix-like DNA-binding domain superfamily/Winged helix DNA-binding domain"/>
    <property type="match status" value="1"/>
</dbReference>
<evidence type="ECO:0000256" key="4">
    <source>
        <dbReference type="ARBA" id="ARBA00015377"/>
    </source>
</evidence>
<evidence type="ECO:0000256" key="5">
    <source>
        <dbReference type="ARBA" id="ARBA00022603"/>
    </source>
</evidence>
<evidence type="ECO:0000259" key="12">
    <source>
        <dbReference type="Pfam" id="PF01035"/>
    </source>
</evidence>
<evidence type="ECO:0000256" key="6">
    <source>
        <dbReference type="ARBA" id="ARBA00022679"/>
    </source>
</evidence>
<comment type="catalytic activity">
    <reaction evidence="1">
        <text>a 4-O-methyl-thymidine in DNA + L-cysteinyl-[protein] = a thymidine in DNA + S-methyl-L-cysteinyl-[protein]</text>
        <dbReference type="Rhea" id="RHEA:53428"/>
        <dbReference type="Rhea" id="RHEA-COMP:10131"/>
        <dbReference type="Rhea" id="RHEA-COMP:10132"/>
        <dbReference type="Rhea" id="RHEA-COMP:13555"/>
        <dbReference type="Rhea" id="RHEA-COMP:13556"/>
        <dbReference type="ChEBI" id="CHEBI:29950"/>
        <dbReference type="ChEBI" id="CHEBI:82612"/>
        <dbReference type="ChEBI" id="CHEBI:137386"/>
        <dbReference type="ChEBI" id="CHEBI:137387"/>
        <dbReference type="EC" id="2.1.1.63"/>
    </reaction>
</comment>
<evidence type="ECO:0000256" key="10">
    <source>
        <dbReference type="ARBA" id="ARBA00031621"/>
    </source>
</evidence>
<reference evidence="13 14" key="1">
    <citation type="journal article" date="2013" name="Fungal Biol.">
        <title>Analysis of microsatellite markers in the genome of the plant pathogen Ceratocystis fimbriata.</title>
        <authorList>
            <person name="Simpson M.C."/>
            <person name="Wilken P.M."/>
            <person name="Coetzee M.P."/>
            <person name="Wingfield M.J."/>
            <person name="Wingfield B.D."/>
        </authorList>
    </citation>
    <scope>NUCLEOTIDE SEQUENCE [LARGE SCALE GENOMIC DNA]</scope>
    <source>
        <strain evidence="13 14">CBS 114723</strain>
    </source>
</reference>
<evidence type="ECO:0000256" key="1">
    <source>
        <dbReference type="ARBA" id="ARBA00001286"/>
    </source>
</evidence>
<evidence type="ECO:0000256" key="8">
    <source>
        <dbReference type="ARBA" id="ARBA00023204"/>
    </source>
</evidence>
<dbReference type="CDD" id="cd06445">
    <property type="entry name" value="ATase"/>
    <property type="match status" value="1"/>
</dbReference>
<dbReference type="EMBL" id="APWK03000051">
    <property type="protein sequence ID" value="PHH53015.1"/>
    <property type="molecule type" value="Genomic_DNA"/>
</dbReference>
<sequence>MTTKTQQLGMKASSEYIETLINNPQSDPVNKIDPPTRPPPLLLTDDKIYLNKINSCNRSLFEKNVLRLLLQIPCGCYTTYGQLAAVLHSSPRAVGNALRRNPFSPQVPCHRVVATQRTIGGFKGRVGEETDEVREKRALLKREGVKFDGRGRVLGSPFEGWRRPT</sequence>
<evidence type="ECO:0000313" key="14">
    <source>
        <dbReference type="Proteomes" id="UP000222788"/>
    </source>
</evidence>
<dbReference type="InterPro" id="IPR001497">
    <property type="entry name" value="MethylDNA_cys_MeTrfase_AS"/>
</dbReference>
<dbReference type="STRING" id="1035309.A0A2C5X3I1"/>
<comment type="similarity">
    <text evidence="2">Belongs to the MGMT family.</text>
</comment>
<dbReference type="InterPro" id="IPR036217">
    <property type="entry name" value="MethylDNA_cys_MeTrfase_DNAb"/>
</dbReference>
<organism evidence="13 14">
    <name type="scientific">Ceratocystis fimbriata CBS 114723</name>
    <dbReference type="NCBI Taxonomy" id="1035309"/>
    <lineage>
        <taxon>Eukaryota</taxon>
        <taxon>Fungi</taxon>
        <taxon>Dikarya</taxon>
        <taxon>Ascomycota</taxon>
        <taxon>Pezizomycotina</taxon>
        <taxon>Sordariomycetes</taxon>
        <taxon>Hypocreomycetidae</taxon>
        <taxon>Microascales</taxon>
        <taxon>Ceratocystidaceae</taxon>
        <taxon>Ceratocystis</taxon>
    </lineage>
</organism>
<evidence type="ECO:0000256" key="11">
    <source>
        <dbReference type="ARBA" id="ARBA00049348"/>
    </source>
</evidence>
<dbReference type="InterPro" id="IPR036388">
    <property type="entry name" value="WH-like_DNA-bd_sf"/>
</dbReference>
<proteinExistence type="inferred from homology"/>
<dbReference type="PANTHER" id="PTHR10815:SF13">
    <property type="entry name" value="METHYLATED-DNA--PROTEIN-CYSTEINE METHYLTRANSFERASE"/>
    <property type="match status" value="1"/>
</dbReference>
<dbReference type="GO" id="GO:0006281">
    <property type="term" value="P:DNA repair"/>
    <property type="evidence" value="ECO:0007669"/>
    <property type="project" value="UniProtKB-KW"/>
</dbReference>
<dbReference type="OrthoDB" id="1907495at2759"/>
<dbReference type="InterPro" id="IPR014048">
    <property type="entry name" value="MethylDNA_cys_MeTrfase_DNA-bd"/>
</dbReference>
<dbReference type="Proteomes" id="UP000222788">
    <property type="component" value="Unassembled WGS sequence"/>
</dbReference>
<keyword evidence="14" id="KW-1185">Reference proteome</keyword>
<evidence type="ECO:0000313" key="13">
    <source>
        <dbReference type="EMBL" id="PHH53015.1"/>
    </source>
</evidence>
<name>A0A2C5X3I1_9PEZI</name>
<dbReference type="Pfam" id="PF01035">
    <property type="entry name" value="DNA_binding_1"/>
    <property type="match status" value="1"/>
</dbReference>
<gene>
    <name evidence="13" type="primary">ogt</name>
    <name evidence="13" type="ORF">CFIMG_005085RAa</name>
</gene>
<comment type="caution">
    <text evidence="13">The sequence shown here is derived from an EMBL/GenBank/DDBJ whole genome shotgun (WGS) entry which is preliminary data.</text>
</comment>
<dbReference type="GO" id="GO:0032259">
    <property type="term" value="P:methylation"/>
    <property type="evidence" value="ECO:0007669"/>
    <property type="project" value="UniProtKB-KW"/>
</dbReference>
<dbReference type="PROSITE" id="PS00374">
    <property type="entry name" value="MGMT"/>
    <property type="match status" value="1"/>
</dbReference>
<keyword evidence="5 13" id="KW-0489">Methyltransferase</keyword>
<evidence type="ECO:0000256" key="9">
    <source>
        <dbReference type="ARBA" id="ARBA00030795"/>
    </source>
</evidence>
<keyword evidence="6 13" id="KW-0808">Transferase</keyword>
<dbReference type="NCBIfam" id="TIGR00589">
    <property type="entry name" value="ogt"/>
    <property type="match status" value="1"/>
</dbReference>
<reference evidence="13 14" key="2">
    <citation type="journal article" date="2013" name="IMA Fungus">
        <title>IMA Genome-F 1: Ceratocystis fimbriata: Draft nuclear genome sequence for the plant pathogen, Ceratocystis fimbriata.</title>
        <authorList>
            <person name="Wilken P.M."/>
            <person name="Steenkamp E.T."/>
            <person name="Wingfield M.J."/>
            <person name="de Beer Z.W."/>
            <person name="Wingfield B.D."/>
        </authorList>
    </citation>
    <scope>NUCLEOTIDE SEQUENCE [LARGE SCALE GENOMIC DNA]</scope>
    <source>
        <strain evidence="13 14">CBS 114723</strain>
    </source>
</reference>
<dbReference type="EC" id="2.1.1.63" evidence="3"/>
<protein>
    <recommendedName>
        <fullName evidence="4">Methylated-DNA--protein-cysteine methyltransferase</fullName>
        <ecNumber evidence="3">2.1.1.63</ecNumber>
    </recommendedName>
    <alternativeName>
        <fullName evidence="9">6-O-methylguanine-DNA methyltransferase</fullName>
    </alternativeName>
    <alternativeName>
        <fullName evidence="10">O-6-methylguanine-DNA-alkyltransferase</fullName>
    </alternativeName>
</protein>
<keyword evidence="8" id="KW-0234">DNA repair</keyword>
<comment type="catalytic activity">
    <reaction evidence="11">
        <text>a 6-O-methyl-2'-deoxyguanosine in DNA + L-cysteinyl-[protein] = S-methyl-L-cysteinyl-[protein] + a 2'-deoxyguanosine in DNA</text>
        <dbReference type="Rhea" id="RHEA:24000"/>
        <dbReference type="Rhea" id="RHEA-COMP:10131"/>
        <dbReference type="Rhea" id="RHEA-COMP:10132"/>
        <dbReference type="Rhea" id="RHEA-COMP:11367"/>
        <dbReference type="Rhea" id="RHEA-COMP:11368"/>
        <dbReference type="ChEBI" id="CHEBI:29950"/>
        <dbReference type="ChEBI" id="CHEBI:82612"/>
        <dbReference type="ChEBI" id="CHEBI:85445"/>
        <dbReference type="ChEBI" id="CHEBI:85448"/>
        <dbReference type="EC" id="2.1.1.63"/>
    </reaction>
</comment>
<feature type="domain" description="Methylated-DNA-[protein]-cysteine S-methyltransferase DNA binding" evidence="12">
    <location>
        <begin position="61"/>
        <end position="145"/>
    </location>
</feature>
<dbReference type="AlphaFoldDB" id="A0A2C5X3I1"/>
<evidence type="ECO:0000256" key="2">
    <source>
        <dbReference type="ARBA" id="ARBA00008711"/>
    </source>
</evidence>
<evidence type="ECO:0000256" key="7">
    <source>
        <dbReference type="ARBA" id="ARBA00022763"/>
    </source>
</evidence>